<keyword evidence="1" id="KW-1133">Transmembrane helix</keyword>
<evidence type="ECO:0000256" key="1">
    <source>
        <dbReference type="SAM" id="Phobius"/>
    </source>
</evidence>
<feature type="transmembrane region" description="Helical" evidence="1">
    <location>
        <begin position="57"/>
        <end position="77"/>
    </location>
</feature>
<feature type="transmembrane region" description="Helical" evidence="1">
    <location>
        <begin position="86"/>
        <end position="106"/>
    </location>
</feature>
<dbReference type="RefSeq" id="WP_042509570.1">
    <property type="nucleotide sequence ID" value="NZ_FMZG01000003.1"/>
</dbReference>
<keyword evidence="1" id="KW-0472">Membrane</keyword>
<dbReference type="InterPro" id="IPR009339">
    <property type="entry name" value="DUF998"/>
</dbReference>
<sequence length="201" mass="20572">MRLLAGDGVRPAAALWILGAAGYFAAEALAAAALPGYRYDADYISTLGNPAVSPRGAWMNAAFILQGLCFAAAALLATHRSRRHRWFSAFAAANGIGNISIAIVHSGQGHTWHVIGAGLAIIGGNAAALSSAGWTAPGWYRGASALLGLTGLAALLVTVFGPAQIGAWERAAVYPIFAWQLMTAGYLLSRSGQAGSGSSMS</sequence>
<dbReference type="AlphaFoldDB" id="A0AAV2WGQ4"/>
<name>A0AAV2WGQ4_MYCNE</name>
<reference evidence="2" key="2">
    <citation type="submission" date="2015-09" db="EMBL/GenBank/DDBJ databases">
        <title>Draft genome sequence of Mycobacterium neoaurum DSM 44074.</title>
        <authorList>
            <person name="Croce O."/>
            <person name="Robert C."/>
            <person name="Raoult D."/>
            <person name="Drancourt M."/>
        </authorList>
    </citation>
    <scope>NUCLEOTIDE SEQUENCE</scope>
    <source>
        <strain evidence="2">DSM 44074</strain>
    </source>
</reference>
<reference evidence="2" key="1">
    <citation type="submission" date="2014-05" db="EMBL/GenBank/DDBJ databases">
        <authorList>
            <person name="Urmite Genomes"/>
        </authorList>
    </citation>
    <scope>NUCLEOTIDE SEQUENCE</scope>
    <source>
        <strain evidence="2">DSM 44074</strain>
    </source>
</reference>
<evidence type="ECO:0008006" key="4">
    <source>
        <dbReference type="Google" id="ProtNLM"/>
    </source>
</evidence>
<keyword evidence="1" id="KW-0812">Transmembrane</keyword>
<accession>A0AAV2WGQ4</accession>
<feature type="transmembrane region" description="Helical" evidence="1">
    <location>
        <begin position="12"/>
        <end position="37"/>
    </location>
</feature>
<dbReference type="EMBL" id="LK021337">
    <property type="protein sequence ID" value="CDQ43248.1"/>
    <property type="molecule type" value="Genomic_DNA"/>
</dbReference>
<organism evidence="2 3">
    <name type="scientific">Mycolicibacterium neoaurum</name>
    <name type="common">Mycobacterium neoaurum</name>
    <dbReference type="NCBI Taxonomy" id="1795"/>
    <lineage>
        <taxon>Bacteria</taxon>
        <taxon>Bacillati</taxon>
        <taxon>Actinomycetota</taxon>
        <taxon>Actinomycetes</taxon>
        <taxon>Mycobacteriales</taxon>
        <taxon>Mycobacteriaceae</taxon>
        <taxon>Mycolicibacterium</taxon>
    </lineage>
</organism>
<feature type="transmembrane region" description="Helical" evidence="1">
    <location>
        <begin position="146"/>
        <end position="165"/>
    </location>
</feature>
<feature type="transmembrane region" description="Helical" evidence="1">
    <location>
        <begin position="112"/>
        <end position="134"/>
    </location>
</feature>
<protein>
    <recommendedName>
        <fullName evidence="4">DUF998 domain-containing protein</fullName>
    </recommendedName>
</protein>
<proteinExistence type="predicted"/>
<dbReference type="Proteomes" id="UP000028864">
    <property type="component" value="Unassembled WGS sequence"/>
</dbReference>
<evidence type="ECO:0000313" key="2">
    <source>
        <dbReference type="EMBL" id="CDQ43248.1"/>
    </source>
</evidence>
<evidence type="ECO:0000313" key="3">
    <source>
        <dbReference type="Proteomes" id="UP000028864"/>
    </source>
</evidence>
<dbReference type="Pfam" id="PF06197">
    <property type="entry name" value="DUF998"/>
    <property type="match status" value="1"/>
</dbReference>
<gene>
    <name evidence="2" type="ORF">BN1047_01113</name>
</gene>